<gene>
    <name evidence="9" type="ORF">EDC14_1003175</name>
</gene>
<name>A0A4R1S776_HYDET</name>
<feature type="transmembrane region" description="Helical" evidence="7">
    <location>
        <begin position="264"/>
        <end position="286"/>
    </location>
</feature>
<feature type="domain" description="ABC transmembrane type-1" evidence="8">
    <location>
        <begin position="71"/>
        <end position="285"/>
    </location>
</feature>
<keyword evidence="4 7" id="KW-0812">Transmembrane</keyword>
<dbReference type="PANTHER" id="PTHR43005:SF1">
    <property type="entry name" value="SPERMIDINE_PUTRESCINE TRANSPORT SYSTEM PERMEASE PROTEIN"/>
    <property type="match status" value="1"/>
</dbReference>
<dbReference type="PANTHER" id="PTHR43005">
    <property type="entry name" value="BLR7065 PROTEIN"/>
    <property type="match status" value="1"/>
</dbReference>
<dbReference type="InterPro" id="IPR035906">
    <property type="entry name" value="MetI-like_sf"/>
</dbReference>
<dbReference type="GO" id="GO:0055085">
    <property type="term" value="P:transmembrane transport"/>
    <property type="evidence" value="ECO:0007669"/>
    <property type="project" value="InterPro"/>
</dbReference>
<evidence type="ECO:0000256" key="1">
    <source>
        <dbReference type="ARBA" id="ARBA00004651"/>
    </source>
</evidence>
<evidence type="ECO:0000256" key="6">
    <source>
        <dbReference type="ARBA" id="ARBA00023136"/>
    </source>
</evidence>
<dbReference type="InterPro" id="IPR000515">
    <property type="entry name" value="MetI-like"/>
</dbReference>
<evidence type="ECO:0000313" key="10">
    <source>
        <dbReference type="Proteomes" id="UP000295008"/>
    </source>
</evidence>
<dbReference type="RefSeq" id="WP_132012912.1">
    <property type="nucleotide sequence ID" value="NZ_SLUN01000003.1"/>
</dbReference>
<keyword evidence="6 7" id="KW-0472">Membrane</keyword>
<evidence type="ECO:0000313" key="9">
    <source>
        <dbReference type="EMBL" id="TCL75243.1"/>
    </source>
</evidence>
<comment type="subcellular location">
    <subcellularLocation>
        <location evidence="1 7">Cell membrane</location>
        <topology evidence="1 7">Multi-pass membrane protein</topology>
    </subcellularLocation>
</comment>
<keyword evidence="2 7" id="KW-0813">Transport</keyword>
<feature type="transmembrane region" description="Helical" evidence="7">
    <location>
        <begin position="7"/>
        <end position="36"/>
    </location>
</feature>
<sequence>MRRNPMGFLIAIMLPAFLFLGLVIFFPVIKGILIAFQNYNLNNDLSLVRFNGLDNFKAILTDPNFNFWRIIINTLIWIYVSLFFQFVLGFILALLLREPFRGRGVYSGLVFYPWALSGFAIGLIWAWIFNGQFGMANDILMRLHLIQQPIGFLSDPSFAMISVIIVNIWYGVPFFAIMLLAALQSIPKELFEAAQIDGANSVKRLFYITIPYIKATIVSTVLLRTIWIMNFPEIIYAMTGGGPNNATNILATQMINKILKFYDYGQGSAMGVIIMVLLFACAIIYLRASGAKEEGAV</sequence>
<evidence type="ECO:0000256" key="3">
    <source>
        <dbReference type="ARBA" id="ARBA00022475"/>
    </source>
</evidence>
<dbReference type="GO" id="GO:0005886">
    <property type="term" value="C:plasma membrane"/>
    <property type="evidence" value="ECO:0007669"/>
    <property type="project" value="UniProtKB-SubCell"/>
</dbReference>
<feature type="transmembrane region" description="Helical" evidence="7">
    <location>
        <begin position="108"/>
        <end position="128"/>
    </location>
</feature>
<comment type="similarity">
    <text evidence="7">Belongs to the binding-protein-dependent transport system permease family.</text>
</comment>
<reference evidence="9 10" key="1">
    <citation type="submission" date="2019-03" db="EMBL/GenBank/DDBJ databases">
        <title>Genomic Encyclopedia of Type Strains, Phase IV (KMG-IV): sequencing the most valuable type-strain genomes for metagenomic binning, comparative biology and taxonomic classification.</title>
        <authorList>
            <person name="Goeker M."/>
        </authorList>
    </citation>
    <scope>NUCLEOTIDE SEQUENCE [LARGE SCALE GENOMIC DNA]</scope>
    <source>
        <strain evidence="9 10">LX-B</strain>
    </source>
</reference>
<evidence type="ECO:0000259" key="8">
    <source>
        <dbReference type="PROSITE" id="PS50928"/>
    </source>
</evidence>
<feature type="transmembrane region" description="Helical" evidence="7">
    <location>
        <begin position="158"/>
        <end position="183"/>
    </location>
</feature>
<dbReference type="Gene3D" id="1.10.3720.10">
    <property type="entry name" value="MetI-like"/>
    <property type="match status" value="1"/>
</dbReference>
<accession>A0A4R1S776</accession>
<dbReference type="CDD" id="cd06261">
    <property type="entry name" value="TM_PBP2"/>
    <property type="match status" value="1"/>
</dbReference>
<organism evidence="9 10">
    <name type="scientific">Hydrogenispora ethanolica</name>
    <dbReference type="NCBI Taxonomy" id="1082276"/>
    <lineage>
        <taxon>Bacteria</taxon>
        <taxon>Bacillati</taxon>
        <taxon>Bacillota</taxon>
        <taxon>Hydrogenispora</taxon>
    </lineage>
</organism>
<feature type="transmembrane region" description="Helical" evidence="7">
    <location>
        <begin position="70"/>
        <end position="96"/>
    </location>
</feature>
<keyword evidence="10" id="KW-1185">Reference proteome</keyword>
<evidence type="ECO:0000256" key="5">
    <source>
        <dbReference type="ARBA" id="ARBA00022989"/>
    </source>
</evidence>
<proteinExistence type="inferred from homology"/>
<dbReference type="AlphaFoldDB" id="A0A4R1S776"/>
<keyword evidence="3" id="KW-1003">Cell membrane</keyword>
<dbReference type="SUPFAM" id="SSF161098">
    <property type="entry name" value="MetI-like"/>
    <property type="match status" value="1"/>
</dbReference>
<evidence type="ECO:0000256" key="2">
    <source>
        <dbReference type="ARBA" id="ARBA00022448"/>
    </source>
</evidence>
<dbReference type="OrthoDB" id="9809527at2"/>
<dbReference type="EMBL" id="SLUN01000003">
    <property type="protein sequence ID" value="TCL75243.1"/>
    <property type="molecule type" value="Genomic_DNA"/>
</dbReference>
<dbReference type="PROSITE" id="PS50928">
    <property type="entry name" value="ABC_TM1"/>
    <property type="match status" value="1"/>
</dbReference>
<feature type="transmembrane region" description="Helical" evidence="7">
    <location>
        <begin position="204"/>
        <end position="229"/>
    </location>
</feature>
<dbReference type="Proteomes" id="UP000295008">
    <property type="component" value="Unassembled WGS sequence"/>
</dbReference>
<evidence type="ECO:0000256" key="4">
    <source>
        <dbReference type="ARBA" id="ARBA00022692"/>
    </source>
</evidence>
<dbReference type="Pfam" id="PF00528">
    <property type="entry name" value="BPD_transp_1"/>
    <property type="match status" value="1"/>
</dbReference>
<comment type="caution">
    <text evidence="9">The sequence shown here is derived from an EMBL/GenBank/DDBJ whole genome shotgun (WGS) entry which is preliminary data.</text>
</comment>
<keyword evidence="5 7" id="KW-1133">Transmembrane helix</keyword>
<protein>
    <submittedName>
        <fullName evidence="9">Carbohydrate ABC transporter membrane protein 1 (CUT1 family)</fullName>
    </submittedName>
</protein>
<evidence type="ECO:0000256" key="7">
    <source>
        <dbReference type="RuleBase" id="RU363032"/>
    </source>
</evidence>